<comment type="caution">
    <text evidence="2">The sequence shown here is derived from an EMBL/GenBank/DDBJ whole genome shotgun (WGS) entry which is preliminary data.</text>
</comment>
<reference evidence="2 3" key="1">
    <citation type="submission" date="2018-04" db="EMBL/GenBank/DDBJ databases">
        <title>Genomic Encyclopedia of Archaeal and Bacterial Type Strains, Phase II (KMG-II): from individual species to whole genera.</title>
        <authorList>
            <person name="Goeker M."/>
        </authorList>
    </citation>
    <scope>NUCLEOTIDE SEQUENCE [LARGE SCALE GENOMIC DNA]</scope>
    <source>
        <strain evidence="2 3">DSM 100434</strain>
    </source>
</reference>
<feature type="compositionally biased region" description="Basic and acidic residues" evidence="1">
    <location>
        <begin position="7"/>
        <end position="23"/>
    </location>
</feature>
<dbReference type="Proteomes" id="UP000244077">
    <property type="component" value="Unassembled WGS sequence"/>
</dbReference>
<keyword evidence="3" id="KW-1185">Reference proteome</keyword>
<sequence length="29" mass="3339">MNCLTDATRENPNDGRKFSKRDNLTVQIT</sequence>
<dbReference type="EMBL" id="QAOH01000051">
    <property type="protein sequence ID" value="PTQ63429.1"/>
    <property type="molecule type" value="Genomic_DNA"/>
</dbReference>
<protein>
    <submittedName>
        <fullName evidence="2">Uncharacterized protein</fullName>
    </submittedName>
</protein>
<name>A0A2T5GVQ2_9RHOB</name>
<evidence type="ECO:0000256" key="1">
    <source>
        <dbReference type="SAM" id="MobiDB-lite"/>
    </source>
</evidence>
<feature type="region of interest" description="Disordered" evidence="1">
    <location>
        <begin position="1"/>
        <end position="29"/>
    </location>
</feature>
<feature type="non-terminal residue" evidence="2">
    <location>
        <position position="29"/>
    </location>
</feature>
<organism evidence="2 3">
    <name type="scientific">Celeribacter persicus</name>
    <dbReference type="NCBI Taxonomy" id="1651082"/>
    <lineage>
        <taxon>Bacteria</taxon>
        <taxon>Pseudomonadati</taxon>
        <taxon>Pseudomonadota</taxon>
        <taxon>Alphaproteobacteria</taxon>
        <taxon>Rhodobacterales</taxon>
        <taxon>Roseobacteraceae</taxon>
        <taxon>Celeribacter</taxon>
    </lineage>
</organism>
<gene>
    <name evidence="2" type="ORF">C8N42_1515</name>
</gene>
<evidence type="ECO:0000313" key="2">
    <source>
        <dbReference type="EMBL" id="PTQ63429.1"/>
    </source>
</evidence>
<proteinExistence type="predicted"/>
<evidence type="ECO:0000313" key="3">
    <source>
        <dbReference type="Proteomes" id="UP000244077"/>
    </source>
</evidence>
<accession>A0A2T5GVQ2</accession>
<dbReference type="AlphaFoldDB" id="A0A2T5GVQ2"/>